<feature type="domain" description="Peptidase C14 caspase" evidence="6">
    <location>
        <begin position="182"/>
        <end position="482"/>
    </location>
</feature>
<protein>
    <recommendedName>
        <fullName evidence="6">Peptidase C14 caspase domain-containing protein</fullName>
    </recommendedName>
</protein>
<dbReference type="RefSeq" id="XP_033571609.1">
    <property type="nucleotide sequence ID" value="XM_033723086.1"/>
</dbReference>
<evidence type="ECO:0000256" key="2">
    <source>
        <dbReference type="ARBA" id="ARBA00022703"/>
    </source>
</evidence>
<dbReference type="GO" id="GO:0004197">
    <property type="term" value="F:cysteine-type endopeptidase activity"/>
    <property type="evidence" value="ECO:0007669"/>
    <property type="project" value="InterPro"/>
</dbReference>
<dbReference type="AlphaFoldDB" id="A0A6A6Y935"/>
<dbReference type="InterPro" id="IPR050452">
    <property type="entry name" value="Metacaspase"/>
</dbReference>
<feature type="region of interest" description="Disordered" evidence="5">
    <location>
        <begin position="1"/>
        <end position="178"/>
    </location>
</feature>
<reference evidence="9" key="3">
    <citation type="submission" date="2025-04" db="UniProtKB">
        <authorList>
            <consortium name="RefSeq"/>
        </authorList>
    </citation>
    <scope>IDENTIFICATION</scope>
    <source>
        <strain evidence="9">CBS 304.34</strain>
    </source>
</reference>
<gene>
    <name evidence="7 9" type="ORF">BDZ99DRAFT_491116</name>
</gene>
<keyword evidence="2" id="KW-0053">Apoptosis</keyword>
<evidence type="ECO:0000256" key="1">
    <source>
        <dbReference type="ARBA" id="ARBA00009005"/>
    </source>
</evidence>
<dbReference type="Gene3D" id="3.40.50.12660">
    <property type="match status" value="2"/>
</dbReference>
<dbReference type="InterPro" id="IPR011600">
    <property type="entry name" value="Pept_C14_caspase"/>
</dbReference>
<comment type="similarity">
    <text evidence="1">Belongs to the peptidase C14B family.</text>
</comment>
<feature type="compositionally biased region" description="Gly residues" evidence="5">
    <location>
        <begin position="101"/>
        <end position="119"/>
    </location>
</feature>
<dbReference type="GO" id="GO:0006915">
    <property type="term" value="P:apoptotic process"/>
    <property type="evidence" value="ECO:0007669"/>
    <property type="project" value="UniProtKB-KW"/>
</dbReference>
<dbReference type="GO" id="GO:0005737">
    <property type="term" value="C:cytoplasm"/>
    <property type="evidence" value="ECO:0007669"/>
    <property type="project" value="TreeGrafter"/>
</dbReference>
<dbReference type="SUPFAM" id="SSF52129">
    <property type="entry name" value="Caspase-like"/>
    <property type="match status" value="1"/>
</dbReference>
<evidence type="ECO:0000256" key="4">
    <source>
        <dbReference type="ARBA" id="ARBA00023145"/>
    </source>
</evidence>
<evidence type="ECO:0000259" key="6">
    <source>
        <dbReference type="Pfam" id="PF00656"/>
    </source>
</evidence>
<evidence type="ECO:0000313" key="9">
    <source>
        <dbReference type="RefSeq" id="XP_033571609.1"/>
    </source>
</evidence>
<dbReference type="GeneID" id="54463979"/>
<dbReference type="GO" id="GO:0006508">
    <property type="term" value="P:proteolysis"/>
    <property type="evidence" value="ECO:0007669"/>
    <property type="project" value="InterPro"/>
</dbReference>
<proteinExistence type="inferred from homology"/>
<dbReference type="PANTHER" id="PTHR48104:SF30">
    <property type="entry name" value="METACASPASE-1"/>
    <property type="match status" value="1"/>
</dbReference>
<feature type="compositionally biased region" description="Low complexity" evidence="5">
    <location>
        <begin position="145"/>
        <end position="159"/>
    </location>
</feature>
<dbReference type="InterPro" id="IPR029030">
    <property type="entry name" value="Caspase-like_dom_sf"/>
</dbReference>
<evidence type="ECO:0000256" key="5">
    <source>
        <dbReference type="SAM" id="MobiDB-lite"/>
    </source>
</evidence>
<keyword evidence="8" id="KW-1185">Reference proteome</keyword>
<organism evidence="7">
    <name type="scientific">Mytilinidion resinicola</name>
    <dbReference type="NCBI Taxonomy" id="574789"/>
    <lineage>
        <taxon>Eukaryota</taxon>
        <taxon>Fungi</taxon>
        <taxon>Dikarya</taxon>
        <taxon>Ascomycota</taxon>
        <taxon>Pezizomycotina</taxon>
        <taxon>Dothideomycetes</taxon>
        <taxon>Pleosporomycetidae</taxon>
        <taxon>Mytilinidiales</taxon>
        <taxon>Mytilinidiaceae</taxon>
        <taxon>Mytilinidion</taxon>
    </lineage>
</organism>
<name>A0A6A6Y935_9PEZI</name>
<evidence type="ECO:0000256" key="3">
    <source>
        <dbReference type="ARBA" id="ARBA00022807"/>
    </source>
</evidence>
<reference evidence="9" key="2">
    <citation type="submission" date="2020-04" db="EMBL/GenBank/DDBJ databases">
        <authorList>
            <consortium name="NCBI Genome Project"/>
        </authorList>
    </citation>
    <scope>NUCLEOTIDE SEQUENCE</scope>
    <source>
        <strain evidence="9">CBS 304.34</strain>
    </source>
</reference>
<feature type="compositionally biased region" description="Low complexity" evidence="5">
    <location>
        <begin position="40"/>
        <end position="55"/>
    </location>
</feature>
<evidence type="ECO:0000313" key="8">
    <source>
        <dbReference type="Proteomes" id="UP000504636"/>
    </source>
</evidence>
<dbReference type="Proteomes" id="UP000504636">
    <property type="component" value="Unplaced"/>
</dbReference>
<dbReference type="Pfam" id="PF00656">
    <property type="entry name" value="Peptidase_C14"/>
    <property type="match status" value="1"/>
</dbReference>
<keyword evidence="4" id="KW-0865">Zymogen</keyword>
<keyword evidence="3" id="KW-0788">Thiol protease</keyword>
<keyword evidence="3" id="KW-0378">Hydrolase</keyword>
<feature type="region of interest" description="Disordered" evidence="5">
    <location>
        <begin position="214"/>
        <end position="239"/>
    </location>
</feature>
<dbReference type="EMBL" id="MU003712">
    <property type="protein sequence ID" value="KAF2804645.1"/>
    <property type="molecule type" value="Genomic_DNA"/>
</dbReference>
<reference evidence="7 9" key="1">
    <citation type="journal article" date="2020" name="Stud. Mycol.">
        <title>101 Dothideomycetes genomes: a test case for predicting lifestyles and emergence of pathogens.</title>
        <authorList>
            <person name="Haridas S."/>
            <person name="Albert R."/>
            <person name="Binder M."/>
            <person name="Bloem J."/>
            <person name="Labutti K."/>
            <person name="Salamov A."/>
            <person name="Andreopoulos B."/>
            <person name="Baker S."/>
            <person name="Barry K."/>
            <person name="Bills G."/>
            <person name="Bluhm B."/>
            <person name="Cannon C."/>
            <person name="Castanera R."/>
            <person name="Culley D."/>
            <person name="Daum C."/>
            <person name="Ezra D."/>
            <person name="Gonzalez J."/>
            <person name="Henrissat B."/>
            <person name="Kuo A."/>
            <person name="Liang C."/>
            <person name="Lipzen A."/>
            <person name="Lutzoni F."/>
            <person name="Magnuson J."/>
            <person name="Mondo S."/>
            <person name="Nolan M."/>
            <person name="Ohm R."/>
            <person name="Pangilinan J."/>
            <person name="Park H.-J."/>
            <person name="Ramirez L."/>
            <person name="Alfaro M."/>
            <person name="Sun H."/>
            <person name="Tritt A."/>
            <person name="Yoshinaga Y."/>
            <person name="Zwiers L.-H."/>
            <person name="Turgeon B."/>
            <person name="Goodwin S."/>
            <person name="Spatafora J."/>
            <person name="Crous P."/>
            <person name="Grigoriev I."/>
        </authorList>
    </citation>
    <scope>NUCLEOTIDE SEQUENCE</scope>
    <source>
        <strain evidence="7 9">CBS 304.34</strain>
    </source>
</reference>
<feature type="compositionally biased region" description="Polar residues" evidence="5">
    <location>
        <begin position="214"/>
        <end position="225"/>
    </location>
</feature>
<sequence>MSHHHHHTDRYEQEQIDNDEALAARLQAEESGRGPSNYPGQERQGGYQSQGYQQGHHGGPPQGYQEGPPQSYQGRPPQSQYQSRPQQGYQGGYQEGPPQGYQGGPPQGYQGGPPQGYQGGPPQSQYQNRPQQSYQGGPPQGYQGGPQPEYQGDPQYQGQTHYQGGPPPTAHHPYAQSPQPLRRKSLLIGINYVGSKNALRGCHQDVTNMKQFLSQKGYSSDQRSQVIMRDDPNTDPRSPFFPTGKNMLAAMHWLISEPNTCNFLHYSGHGSQVKDPDGDRESGFDDTIVPVDFEQNGQLDSDKLHRTLVSALPNNSTLFVIFDCCHSGSAIELPFIYHSDADGNVSMIDNVKTGIGLLQEASSLIQGGFTMAKVVKAKELFAGANTFFKQLQHSGEQQEEGVGEENFVEDWKSEHKFVTMFSGCRDDQTSADASIQGSSVGAMSWAFLETMKRNPNPTYLNSLQQTRTILGESHYKQVPQLSIGFKELDLDQPLRF</sequence>
<feature type="compositionally biased region" description="Low complexity" evidence="5">
    <location>
        <begin position="62"/>
        <end position="88"/>
    </location>
</feature>
<keyword evidence="3" id="KW-0645">Protease</keyword>
<dbReference type="PANTHER" id="PTHR48104">
    <property type="entry name" value="METACASPASE-4"/>
    <property type="match status" value="1"/>
</dbReference>
<dbReference type="OrthoDB" id="3223806at2759"/>
<feature type="compositionally biased region" description="Low complexity" evidence="5">
    <location>
        <begin position="120"/>
        <end position="137"/>
    </location>
</feature>
<accession>A0A6A6Y935</accession>
<evidence type="ECO:0000313" key="7">
    <source>
        <dbReference type="EMBL" id="KAF2804645.1"/>
    </source>
</evidence>